<reference evidence="2" key="1">
    <citation type="submission" date="2022-11" db="UniProtKB">
        <authorList>
            <consortium name="WormBaseParasite"/>
        </authorList>
    </citation>
    <scope>IDENTIFICATION</scope>
</reference>
<dbReference type="Proteomes" id="UP000887576">
    <property type="component" value="Unplaced"/>
</dbReference>
<name>A0AC34R4T0_9BILA</name>
<proteinExistence type="predicted"/>
<evidence type="ECO:0000313" key="1">
    <source>
        <dbReference type="Proteomes" id="UP000887576"/>
    </source>
</evidence>
<accession>A0AC34R4T0</accession>
<sequence>MFRGEYAAQNIFCYVIDKKADKLFKKRIHNLQSCFPDNIFISNIEIDIKSDGKNVSLAHHSCLKTIRHKRYEYVFYLQNYDTKLKTNRELVSILKKSHGANLISADSPTEYSYPKNANLSLANLEIFKNGK</sequence>
<dbReference type="WBParaSite" id="JU765_v2.g3369.t1">
    <property type="protein sequence ID" value="JU765_v2.g3369.t1"/>
    <property type="gene ID" value="JU765_v2.g3369"/>
</dbReference>
<evidence type="ECO:0000313" key="2">
    <source>
        <dbReference type="WBParaSite" id="JU765_v2.g3369.t1"/>
    </source>
</evidence>
<protein>
    <submittedName>
        <fullName evidence="2">Uncharacterized protein</fullName>
    </submittedName>
</protein>
<organism evidence="1 2">
    <name type="scientific">Panagrolaimus sp. JU765</name>
    <dbReference type="NCBI Taxonomy" id="591449"/>
    <lineage>
        <taxon>Eukaryota</taxon>
        <taxon>Metazoa</taxon>
        <taxon>Ecdysozoa</taxon>
        <taxon>Nematoda</taxon>
        <taxon>Chromadorea</taxon>
        <taxon>Rhabditida</taxon>
        <taxon>Tylenchina</taxon>
        <taxon>Panagrolaimomorpha</taxon>
        <taxon>Panagrolaimoidea</taxon>
        <taxon>Panagrolaimidae</taxon>
        <taxon>Panagrolaimus</taxon>
    </lineage>
</organism>